<keyword evidence="2" id="KW-1185">Reference proteome</keyword>
<dbReference type="KEGG" id="vg:77945262"/>
<protein>
    <submittedName>
        <fullName evidence="1">Uncharacterized protein</fullName>
    </submittedName>
</protein>
<dbReference type="RefSeq" id="YP_010669108.1">
    <property type="nucleotide sequence ID" value="NC_070959.1"/>
</dbReference>
<dbReference type="EMBL" id="MT162466">
    <property type="protein sequence ID" value="QIN96728.1"/>
    <property type="molecule type" value="Genomic_DNA"/>
</dbReference>
<accession>A0A6G8R6E8</accession>
<organism evidence="1 2">
    <name type="scientific">Synechococcus phage S-N03</name>
    <dbReference type="NCBI Taxonomy" id="2718943"/>
    <lineage>
        <taxon>Viruses</taxon>
        <taxon>Duplodnaviria</taxon>
        <taxon>Heunggongvirae</taxon>
        <taxon>Uroviricota</taxon>
        <taxon>Caudoviricetes</taxon>
        <taxon>Pantevenvirales</taxon>
        <taxon>Kyanoviridae</taxon>
        <taxon>Huanghaivirus</taxon>
        <taxon>Huanghaivirus snothree</taxon>
    </lineage>
</organism>
<proteinExistence type="predicted"/>
<evidence type="ECO:0000313" key="1">
    <source>
        <dbReference type="EMBL" id="QIN96728.1"/>
    </source>
</evidence>
<dbReference type="Proteomes" id="UP000502617">
    <property type="component" value="Segment"/>
</dbReference>
<dbReference type="GeneID" id="77945262"/>
<evidence type="ECO:0000313" key="2">
    <source>
        <dbReference type="Proteomes" id="UP000502617"/>
    </source>
</evidence>
<reference evidence="1 2" key="1">
    <citation type="submission" date="2020-03" db="EMBL/GenBank/DDBJ databases">
        <title>The Isolation and Genome Sequence of a Novel Cyanophage S-N03 from the Huanghai Sea, China.</title>
        <authorList>
            <person name="Jiang T."/>
        </authorList>
    </citation>
    <scope>NUCLEOTIDE SEQUENCE [LARGE SCALE GENOMIC DNA]</scope>
</reference>
<name>A0A6G8R6E8_9CAUD</name>
<sequence length="73" mass="8696">MKFFIKVYKPKVGDKVTFEGYTIEQVRWGNNDEPTMLTVGYEYFVEEVEEHNHHTKVKLVGYDGYFNSVHFTK</sequence>